<keyword evidence="1" id="KW-0732">Signal</keyword>
<accession>A0ABC8UWV3</accession>
<evidence type="ECO:0000313" key="4">
    <source>
        <dbReference type="Proteomes" id="UP001642360"/>
    </source>
</evidence>
<dbReference type="InterPro" id="IPR012338">
    <property type="entry name" value="Beta-lactam/transpept-like"/>
</dbReference>
<evidence type="ECO:0000313" key="3">
    <source>
        <dbReference type="EMBL" id="CAK9185543.1"/>
    </source>
</evidence>
<feature type="non-terminal residue" evidence="3">
    <location>
        <position position="71"/>
    </location>
</feature>
<evidence type="ECO:0000256" key="1">
    <source>
        <dbReference type="SAM" id="SignalP"/>
    </source>
</evidence>
<dbReference type="AlphaFoldDB" id="A0ABC8UWV3"/>
<feature type="domain" description="Beta-lactamase-related" evidence="2">
    <location>
        <begin position="14"/>
        <end position="71"/>
    </location>
</feature>
<keyword evidence="4" id="KW-1185">Reference proteome</keyword>
<dbReference type="InterPro" id="IPR001466">
    <property type="entry name" value="Beta-lactam-related"/>
</dbReference>
<sequence>MNQGLSLLVTMGIILSVEVCAYKNGEVIIDTAAGVLGRYDPRPVQPDSLFPVFSVTKGITAGMLHWLVDKG</sequence>
<dbReference type="SUPFAM" id="SSF56601">
    <property type="entry name" value="beta-lactamase/transpeptidase-like"/>
    <property type="match status" value="1"/>
</dbReference>
<organism evidence="3 4">
    <name type="scientific">Ilex paraguariensis</name>
    <name type="common">yerba mate</name>
    <dbReference type="NCBI Taxonomy" id="185542"/>
    <lineage>
        <taxon>Eukaryota</taxon>
        <taxon>Viridiplantae</taxon>
        <taxon>Streptophyta</taxon>
        <taxon>Embryophyta</taxon>
        <taxon>Tracheophyta</taxon>
        <taxon>Spermatophyta</taxon>
        <taxon>Magnoliopsida</taxon>
        <taxon>eudicotyledons</taxon>
        <taxon>Gunneridae</taxon>
        <taxon>Pentapetalae</taxon>
        <taxon>asterids</taxon>
        <taxon>campanulids</taxon>
        <taxon>Aquifoliales</taxon>
        <taxon>Aquifoliaceae</taxon>
        <taxon>Ilex</taxon>
    </lineage>
</organism>
<dbReference type="InterPro" id="IPR052907">
    <property type="entry name" value="Beta-lactamase/esterase"/>
</dbReference>
<dbReference type="Gene3D" id="3.40.710.10">
    <property type="entry name" value="DD-peptidase/beta-lactamase superfamily"/>
    <property type="match status" value="1"/>
</dbReference>
<evidence type="ECO:0000259" key="2">
    <source>
        <dbReference type="Pfam" id="PF00144"/>
    </source>
</evidence>
<proteinExistence type="predicted"/>
<reference evidence="3 4" key="1">
    <citation type="submission" date="2024-02" db="EMBL/GenBank/DDBJ databases">
        <authorList>
            <person name="Vignale AGUSTIN F."/>
            <person name="Sosa J E."/>
            <person name="Modenutti C."/>
        </authorList>
    </citation>
    <scope>NUCLEOTIDE SEQUENCE [LARGE SCALE GENOMIC DNA]</scope>
</reference>
<dbReference type="PANTHER" id="PTHR43319:SF3">
    <property type="entry name" value="BETA-LACTAMASE-RELATED DOMAIN-CONTAINING PROTEIN"/>
    <property type="match status" value="1"/>
</dbReference>
<dbReference type="EMBL" id="CAUOFW020009368">
    <property type="protein sequence ID" value="CAK9185543.1"/>
    <property type="molecule type" value="Genomic_DNA"/>
</dbReference>
<name>A0ABC8UWV3_9AQUA</name>
<protein>
    <recommendedName>
        <fullName evidence="2">Beta-lactamase-related domain-containing protein</fullName>
    </recommendedName>
</protein>
<dbReference type="PANTHER" id="PTHR43319">
    <property type="entry name" value="BETA-LACTAMASE-RELATED"/>
    <property type="match status" value="1"/>
</dbReference>
<feature type="signal peptide" evidence="1">
    <location>
        <begin position="1"/>
        <end position="21"/>
    </location>
</feature>
<dbReference type="Pfam" id="PF00144">
    <property type="entry name" value="Beta-lactamase"/>
    <property type="match status" value="1"/>
</dbReference>
<comment type="caution">
    <text evidence="3">The sequence shown here is derived from an EMBL/GenBank/DDBJ whole genome shotgun (WGS) entry which is preliminary data.</text>
</comment>
<dbReference type="Proteomes" id="UP001642360">
    <property type="component" value="Unassembled WGS sequence"/>
</dbReference>
<feature type="chain" id="PRO_5044787428" description="Beta-lactamase-related domain-containing protein" evidence="1">
    <location>
        <begin position="22"/>
        <end position="71"/>
    </location>
</feature>
<gene>
    <name evidence="3" type="ORF">ILEXP_LOCUS55952</name>
</gene>